<gene>
    <name evidence="1" type="ORF">MRB53_028248</name>
</gene>
<proteinExistence type="predicted"/>
<keyword evidence="2" id="KW-1185">Reference proteome</keyword>
<protein>
    <submittedName>
        <fullName evidence="1">Uncharacterized protein</fullName>
    </submittedName>
</protein>
<evidence type="ECO:0000313" key="1">
    <source>
        <dbReference type="EMBL" id="KAJ8619719.1"/>
    </source>
</evidence>
<organism evidence="1 2">
    <name type="scientific">Persea americana</name>
    <name type="common">Avocado</name>
    <dbReference type="NCBI Taxonomy" id="3435"/>
    <lineage>
        <taxon>Eukaryota</taxon>
        <taxon>Viridiplantae</taxon>
        <taxon>Streptophyta</taxon>
        <taxon>Embryophyta</taxon>
        <taxon>Tracheophyta</taxon>
        <taxon>Spermatophyta</taxon>
        <taxon>Magnoliopsida</taxon>
        <taxon>Magnoliidae</taxon>
        <taxon>Laurales</taxon>
        <taxon>Lauraceae</taxon>
        <taxon>Persea</taxon>
    </lineage>
</organism>
<sequence length="236" mass="27198">MASKATAADIKFEIQKSDGKINFSLWQRRMKNILIQQGIKVALLGKEKQPEKMDADEWADIDERAMSSIEQYFSDKVMFNVMEEKSAKDLWEKLEKLYMGKILTNKLHLKKHLYGLKMEEGCDLMEHTNTFNKIISNLLRLDVKFDDEDRSLLFLNSLSDSYEHFMTTLFYGKETLNFEEVTQDIISNAARRKPSKGDSHAEGLLVKEGSHNLADPRTGVGQEETTPDQSLRARKI</sequence>
<dbReference type="Proteomes" id="UP001234297">
    <property type="component" value="Chromosome 9"/>
</dbReference>
<comment type="caution">
    <text evidence="1">The sequence shown here is derived from an EMBL/GenBank/DDBJ whole genome shotgun (WGS) entry which is preliminary data.</text>
</comment>
<name>A0ACC2KEZ9_PERAE</name>
<accession>A0ACC2KEZ9</accession>
<reference evidence="1 2" key="1">
    <citation type="journal article" date="2022" name="Hortic Res">
        <title>A haplotype resolved chromosomal level avocado genome allows analysis of novel avocado genes.</title>
        <authorList>
            <person name="Nath O."/>
            <person name="Fletcher S.J."/>
            <person name="Hayward A."/>
            <person name="Shaw L.M."/>
            <person name="Masouleh A.K."/>
            <person name="Furtado A."/>
            <person name="Henry R.J."/>
            <person name="Mitter N."/>
        </authorList>
    </citation>
    <scope>NUCLEOTIDE SEQUENCE [LARGE SCALE GENOMIC DNA]</scope>
    <source>
        <strain evidence="2">cv. Hass</strain>
    </source>
</reference>
<dbReference type="EMBL" id="CM056817">
    <property type="protein sequence ID" value="KAJ8619719.1"/>
    <property type="molecule type" value="Genomic_DNA"/>
</dbReference>
<evidence type="ECO:0000313" key="2">
    <source>
        <dbReference type="Proteomes" id="UP001234297"/>
    </source>
</evidence>